<name>A0A495D3S6_9PROT</name>
<gene>
    <name evidence="1" type="ORF">C7435_2541</name>
</gene>
<reference evidence="1 2" key="1">
    <citation type="submission" date="2018-10" db="EMBL/GenBank/DDBJ databases">
        <title>Genomic Encyclopedia of Type Strains, Phase IV (KMG-IV): sequencing the most valuable type-strain genomes for metagenomic binning, comparative biology and taxonomic classification.</title>
        <authorList>
            <person name="Goeker M."/>
        </authorList>
    </citation>
    <scope>NUCLEOTIDE SEQUENCE [LARGE SCALE GENOMIC DNA]</scope>
    <source>
        <strain evidence="1 2">DSM 4734</strain>
    </source>
</reference>
<proteinExistence type="predicted"/>
<comment type="caution">
    <text evidence="1">The sequence shown here is derived from an EMBL/GenBank/DDBJ whole genome shotgun (WGS) entry which is preliminary data.</text>
</comment>
<dbReference type="Proteomes" id="UP000273675">
    <property type="component" value="Unassembled WGS sequence"/>
</dbReference>
<protein>
    <submittedName>
        <fullName evidence="1">Uncharacterized protein</fullName>
    </submittedName>
</protein>
<accession>A0A495D3S6</accession>
<organism evidence="1 2">
    <name type="scientific">Maricaulis maris</name>
    <dbReference type="NCBI Taxonomy" id="74318"/>
    <lineage>
        <taxon>Bacteria</taxon>
        <taxon>Pseudomonadati</taxon>
        <taxon>Pseudomonadota</taxon>
        <taxon>Alphaproteobacteria</taxon>
        <taxon>Maricaulales</taxon>
        <taxon>Maricaulaceae</taxon>
        <taxon>Maricaulis</taxon>
    </lineage>
</organism>
<dbReference type="RefSeq" id="WP_121211943.1">
    <property type="nucleotide sequence ID" value="NZ_RBIM01000006.1"/>
</dbReference>
<sequence>MIWTVERPAVLVAERVNDEGSTLSPVVLRLDDRSAAIIVEIEGVDYALTLMRVPKQRPRKVVH</sequence>
<evidence type="ECO:0000313" key="2">
    <source>
        <dbReference type="Proteomes" id="UP000273675"/>
    </source>
</evidence>
<dbReference type="EMBL" id="RBIM01000006">
    <property type="protein sequence ID" value="RKQ95439.1"/>
    <property type="molecule type" value="Genomic_DNA"/>
</dbReference>
<dbReference type="AlphaFoldDB" id="A0A495D3S6"/>
<evidence type="ECO:0000313" key="1">
    <source>
        <dbReference type="EMBL" id="RKQ95439.1"/>
    </source>
</evidence>